<keyword evidence="5 7" id="KW-0472">Membrane</keyword>
<keyword evidence="6" id="KW-0175">Coiled coil</keyword>
<evidence type="ECO:0000313" key="8">
    <source>
        <dbReference type="EMBL" id="EMB24867.1"/>
    </source>
</evidence>
<sequence>MEAKKEKRNLNLFNIFSLGFGGAVGSGIFVLTGLGIAATGKSIVVSIMAGCIFMLLAYFYNVLLSSMFMFEGGDYSQKALVFNPFFTGINGYITFINGFSVAMYSLAMVNYAGIVFPQIIPYTKLIAIIIITLFFAATIRGSKFVSTINNIMTVVLILAIIFYIVFGVPKVKPGYFTDPNFFTSGFKGIIAGIAIMGWACQGTTMGPVSVSAVTIKPKKNIPYGIFLVTIAIAIVYGLMGYVSAGVLPISEVAGQNLSLVASEIFPRSIFILFIMGGAVFAIATSMITGIIMVRYPILKVAQAGWLPKFFTQTTQTGYPWAVYGIYYILSILPVLLGLKLDAIVSLVMIPAMLTNLYTNIKCIKVIRDYPEQWKKSVLHMPRILMDIICILSALCAAIVCYNLFMMLSTKEKLLMIGIMVIISILSIYNLKSKHVKIEELEANKRQIIEDALLAETEE</sequence>
<feature type="transmembrane region" description="Helical" evidence="7">
    <location>
        <begin position="269"/>
        <end position="297"/>
    </location>
</feature>
<dbReference type="InterPro" id="IPR002293">
    <property type="entry name" value="AA/rel_permease1"/>
</dbReference>
<dbReference type="PIRSF" id="PIRSF006060">
    <property type="entry name" value="AA_transporter"/>
    <property type="match status" value="1"/>
</dbReference>
<feature type="transmembrane region" description="Helical" evidence="7">
    <location>
        <begin position="119"/>
        <end position="139"/>
    </location>
</feature>
<feature type="transmembrane region" description="Helical" evidence="7">
    <location>
        <begin position="413"/>
        <end position="430"/>
    </location>
</feature>
<proteinExistence type="predicted"/>
<evidence type="ECO:0000256" key="5">
    <source>
        <dbReference type="ARBA" id="ARBA00023136"/>
    </source>
</evidence>
<feature type="transmembrane region" description="Helical" evidence="7">
    <location>
        <begin position="85"/>
        <end position="107"/>
    </location>
</feature>
<dbReference type="Gene3D" id="1.20.1740.10">
    <property type="entry name" value="Amino acid/polyamine transporter I"/>
    <property type="match status" value="1"/>
</dbReference>
<dbReference type="PANTHER" id="PTHR42770:SF7">
    <property type="entry name" value="MEMBRANE PROTEIN"/>
    <property type="match status" value="1"/>
</dbReference>
<accession>A0A0F6MSJ0</accession>
<name>A0A0F6MSJ0_TREDN</name>
<dbReference type="AlphaFoldDB" id="A0A0F6MSJ0"/>
<comment type="subcellular location">
    <subcellularLocation>
        <location evidence="1">Cell membrane</location>
        <topology evidence="1">Multi-pass membrane protein</topology>
    </subcellularLocation>
</comment>
<dbReference type="Proteomes" id="UP000011701">
    <property type="component" value="Chromosome"/>
</dbReference>
<feature type="transmembrane region" description="Helical" evidence="7">
    <location>
        <begin position="383"/>
        <end position="407"/>
    </location>
</feature>
<dbReference type="Pfam" id="PF13520">
    <property type="entry name" value="AA_permease_2"/>
    <property type="match status" value="1"/>
</dbReference>
<keyword evidence="3 7" id="KW-0812">Transmembrane</keyword>
<dbReference type="PATRIC" id="fig|999434.4.peg.102"/>
<dbReference type="EMBL" id="AGDY01000001">
    <property type="protein sequence ID" value="EMB24867.1"/>
    <property type="molecule type" value="Genomic_DNA"/>
</dbReference>
<evidence type="ECO:0000256" key="6">
    <source>
        <dbReference type="SAM" id="Coils"/>
    </source>
</evidence>
<feature type="transmembrane region" description="Helical" evidence="7">
    <location>
        <begin position="189"/>
        <end position="213"/>
    </location>
</feature>
<feature type="transmembrane region" description="Helical" evidence="7">
    <location>
        <begin position="12"/>
        <end position="37"/>
    </location>
</feature>
<dbReference type="HOGENOM" id="CLU_007946_21_0_12"/>
<feature type="coiled-coil region" evidence="6">
    <location>
        <begin position="430"/>
        <end position="457"/>
    </location>
</feature>
<keyword evidence="4 7" id="KW-1133">Transmembrane helix</keyword>
<feature type="transmembrane region" description="Helical" evidence="7">
    <location>
        <begin position="225"/>
        <end position="249"/>
    </location>
</feature>
<dbReference type="GO" id="GO:0005886">
    <property type="term" value="C:plasma membrane"/>
    <property type="evidence" value="ECO:0007669"/>
    <property type="project" value="UniProtKB-SubCell"/>
</dbReference>
<dbReference type="GO" id="GO:0022857">
    <property type="term" value="F:transmembrane transporter activity"/>
    <property type="evidence" value="ECO:0007669"/>
    <property type="project" value="InterPro"/>
</dbReference>
<dbReference type="InterPro" id="IPR050367">
    <property type="entry name" value="APC_superfamily"/>
</dbReference>
<evidence type="ECO:0008006" key="9">
    <source>
        <dbReference type="Google" id="ProtNLM"/>
    </source>
</evidence>
<evidence type="ECO:0000256" key="7">
    <source>
        <dbReference type="SAM" id="Phobius"/>
    </source>
</evidence>
<feature type="transmembrane region" description="Helical" evidence="7">
    <location>
        <begin position="151"/>
        <end position="169"/>
    </location>
</feature>
<keyword evidence="2" id="KW-1003">Cell membrane</keyword>
<evidence type="ECO:0000256" key="3">
    <source>
        <dbReference type="ARBA" id="ARBA00022692"/>
    </source>
</evidence>
<feature type="transmembrane region" description="Helical" evidence="7">
    <location>
        <begin position="318"/>
        <end position="336"/>
    </location>
</feature>
<evidence type="ECO:0000256" key="2">
    <source>
        <dbReference type="ARBA" id="ARBA00022475"/>
    </source>
</evidence>
<gene>
    <name evidence="8" type="ORF">HMPREF9723_00098</name>
</gene>
<evidence type="ECO:0000256" key="1">
    <source>
        <dbReference type="ARBA" id="ARBA00004651"/>
    </source>
</evidence>
<dbReference type="PANTHER" id="PTHR42770">
    <property type="entry name" value="AMINO ACID TRANSPORTER-RELATED"/>
    <property type="match status" value="1"/>
</dbReference>
<organism evidence="8">
    <name type="scientific">Treponema denticola OTK</name>
    <dbReference type="NCBI Taxonomy" id="999434"/>
    <lineage>
        <taxon>Bacteria</taxon>
        <taxon>Pseudomonadati</taxon>
        <taxon>Spirochaetota</taxon>
        <taxon>Spirochaetia</taxon>
        <taxon>Spirochaetales</taxon>
        <taxon>Treponemataceae</taxon>
        <taxon>Treponema</taxon>
    </lineage>
</organism>
<reference evidence="8" key="1">
    <citation type="submission" date="2012-01" db="EMBL/GenBank/DDBJ databases">
        <title>The Genome Sequence of Treponema denticola OTK.</title>
        <authorList>
            <consortium name="The Broad Institute Genome Sequencing Platform"/>
            <person name="Earl A."/>
            <person name="Ward D."/>
            <person name="Feldgarden M."/>
            <person name="Gevers D."/>
            <person name="Blanton J.M."/>
            <person name="Fenno C.J."/>
            <person name="Baranova O.V."/>
            <person name="Mathney J."/>
            <person name="Dewhirst F.E."/>
            <person name="Izard J."/>
            <person name="Young S.K."/>
            <person name="Zeng Q."/>
            <person name="Gargeya S."/>
            <person name="Fitzgerald M."/>
            <person name="Haas B."/>
            <person name="Abouelleil A."/>
            <person name="Alvarado L."/>
            <person name="Arachchi H.M."/>
            <person name="Berlin A."/>
            <person name="Chapman S.B."/>
            <person name="Gearin G."/>
            <person name="Goldberg J."/>
            <person name="Griggs A."/>
            <person name="Gujja S."/>
            <person name="Hansen M."/>
            <person name="Heiman D."/>
            <person name="Howarth C."/>
            <person name="Larimer J."/>
            <person name="Lui A."/>
            <person name="MacDonald P.J.P."/>
            <person name="McCowen C."/>
            <person name="Montmayeur A."/>
            <person name="Murphy C."/>
            <person name="Neiman D."/>
            <person name="Pearson M."/>
            <person name="Priest M."/>
            <person name="Roberts A."/>
            <person name="Saif S."/>
            <person name="Shea T."/>
            <person name="Sisk P."/>
            <person name="Stolte C."/>
            <person name="Sykes S."/>
            <person name="Wortman J."/>
            <person name="Nusbaum C."/>
            <person name="Birren B."/>
        </authorList>
    </citation>
    <scope>NUCLEOTIDE SEQUENCE [LARGE SCALE GENOMIC DNA]</scope>
    <source>
        <strain evidence="8">OTK</strain>
    </source>
</reference>
<comment type="caution">
    <text evidence="8">The sequence shown here is derived from an EMBL/GenBank/DDBJ whole genome shotgun (WGS) entry which is preliminary data.</text>
</comment>
<feature type="transmembrane region" description="Helical" evidence="7">
    <location>
        <begin position="342"/>
        <end position="362"/>
    </location>
</feature>
<protein>
    <recommendedName>
        <fullName evidence="9">Amino acid permease/ SLC12A domain-containing protein</fullName>
    </recommendedName>
</protein>
<evidence type="ECO:0000256" key="4">
    <source>
        <dbReference type="ARBA" id="ARBA00022989"/>
    </source>
</evidence>
<dbReference type="RefSeq" id="WP_002690105.1">
    <property type="nucleotide sequence ID" value="NZ_CM001797.1"/>
</dbReference>
<feature type="transmembrane region" description="Helical" evidence="7">
    <location>
        <begin position="43"/>
        <end position="64"/>
    </location>
</feature>